<dbReference type="SUPFAM" id="SSF46689">
    <property type="entry name" value="Homeodomain-like"/>
    <property type="match status" value="2"/>
</dbReference>
<evidence type="ECO:0000256" key="11">
    <source>
        <dbReference type="SAM" id="MobiDB-lite"/>
    </source>
</evidence>
<dbReference type="GO" id="GO:0043565">
    <property type="term" value="F:sequence-specific DNA binding"/>
    <property type="evidence" value="ECO:0007669"/>
    <property type="project" value="InterPro"/>
</dbReference>
<dbReference type="OrthoDB" id="10064338at2759"/>
<protein>
    <recommendedName>
        <fullName evidence="17">SANT domain-containing protein</fullName>
    </recommendedName>
</protein>
<dbReference type="GO" id="GO:0008270">
    <property type="term" value="F:zinc ion binding"/>
    <property type="evidence" value="ECO:0007669"/>
    <property type="project" value="UniProtKB-KW"/>
</dbReference>
<evidence type="ECO:0008006" key="17">
    <source>
        <dbReference type="Google" id="ProtNLM"/>
    </source>
</evidence>
<name>A0A8S1EPN3_9PELO</name>
<proteinExistence type="predicted"/>
<evidence type="ECO:0000256" key="8">
    <source>
        <dbReference type="ARBA" id="ARBA00023163"/>
    </source>
</evidence>
<dbReference type="AlphaFoldDB" id="A0A8S1EPN3"/>
<dbReference type="Gene3D" id="1.10.10.60">
    <property type="entry name" value="Homeodomain-like"/>
    <property type="match status" value="1"/>
</dbReference>
<dbReference type="PROSITE" id="PS50114">
    <property type="entry name" value="GATA_ZN_FINGER_2"/>
    <property type="match status" value="1"/>
</dbReference>
<dbReference type="InterPro" id="IPR051066">
    <property type="entry name" value="Trans_reg/Corepressor"/>
</dbReference>
<evidence type="ECO:0000259" key="12">
    <source>
        <dbReference type="PROSITE" id="PS50114"/>
    </source>
</evidence>
<dbReference type="EMBL" id="CADEPM010000003">
    <property type="protein sequence ID" value="CAB3403074.1"/>
    <property type="molecule type" value="Genomic_DNA"/>
</dbReference>
<keyword evidence="4 10" id="KW-0863">Zinc-finger</keyword>
<feature type="domain" description="ELM2" evidence="13">
    <location>
        <begin position="84"/>
        <end position="170"/>
    </location>
</feature>
<dbReference type="SMART" id="SM01189">
    <property type="entry name" value="ELM2"/>
    <property type="match status" value="1"/>
</dbReference>
<comment type="caution">
    <text evidence="15">The sequence shown here is derived from an EMBL/GenBank/DDBJ whole genome shotgun (WGS) entry which is preliminary data.</text>
</comment>
<comment type="subcellular location">
    <subcellularLocation>
        <location evidence="1">Nucleus</location>
    </subcellularLocation>
</comment>
<feature type="compositionally biased region" description="Acidic residues" evidence="11">
    <location>
        <begin position="1"/>
        <end position="30"/>
    </location>
</feature>
<feature type="region of interest" description="Disordered" evidence="11">
    <location>
        <begin position="1"/>
        <end position="77"/>
    </location>
</feature>
<dbReference type="GO" id="GO:0006357">
    <property type="term" value="P:regulation of transcription by RNA polymerase II"/>
    <property type="evidence" value="ECO:0007669"/>
    <property type="project" value="TreeGrafter"/>
</dbReference>
<dbReference type="PANTHER" id="PTHR16089">
    <property type="entry name" value="REST COREPRESSOR COREST PROTEIN-RELATED"/>
    <property type="match status" value="1"/>
</dbReference>
<feature type="compositionally biased region" description="Basic residues" evidence="11">
    <location>
        <begin position="48"/>
        <end position="57"/>
    </location>
</feature>
<dbReference type="PROSITE" id="PS51156">
    <property type="entry name" value="ELM2"/>
    <property type="match status" value="1"/>
</dbReference>
<evidence type="ECO:0000313" key="15">
    <source>
        <dbReference type="EMBL" id="CAB3403074.1"/>
    </source>
</evidence>
<evidence type="ECO:0000259" key="13">
    <source>
        <dbReference type="PROSITE" id="PS51156"/>
    </source>
</evidence>
<dbReference type="GO" id="GO:0005667">
    <property type="term" value="C:transcription regulator complex"/>
    <property type="evidence" value="ECO:0007669"/>
    <property type="project" value="TreeGrafter"/>
</dbReference>
<evidence type="ECO:0000256" key="3">
    <source>
        <dbReference type="ARBA" id="ARBA00022723"/>
    </source>
</evidence>
<evidence type="ECO:0000256" key="10">
    <source>
        <dbReference type="PROSITE-ProRule" id="PRU00094"/>
    </source>
</evidence>
<feature type="domain" description="SANT" evidence="14">
    <location>
        <begin position="171"/>
        <end position="222"/>
    </location>
</feature>
<dbReference type="InterPro" id="IPR017884">
    <property type="entry name" value="SANT_dom"/>
</dbReference>
<keyword evidence="6" id="KW-0805">Transcription regulation</keyword>
<dbReference type="InterPro" id="IPR000679">
    <property type="entry name" value="Znf_GATA"/>
</dbReference>
<accession>A0A8S1EPN3</accession>
<keyword evidence="7" id="KW-0238">DNA-binding</keyword>
<dbReference type="Proteomes" id="UP000494206">
    <property type="component" value="Unassembled WGS sequence"/>
</dbReference>
<feature type="domain" description="SANT" evidence="14">
    <location>
        <begin position="485"/>
        <end position="536"/>
    </location>
</feature>
<evidence type="ECO:0000259" key="14">
    <source>
        <dbReference type="PROSITE" id="PS51293"/>
    </source>
</evidence>
<evidence type="ECO:0000256" key="6">
    <source>
        <dbReference type="ARBA" id="ARBA00023015"/>
    </source>
</evidence>
<dbReference type="Gene3D" id="1.20.58.1880">
    <property type="match status" value="1"/>
</dbReference>
<dbReference type="Pfam" id="PF01448">
    <property type="entry name" value="ELM2"/>
    <property type="match status" value="1"/>
</dbReference>
<keyword evidence="2" id="KW-0678">Repressor</keyword>
<reference evidence="15 16" key="1">
    <citation type="submission" date="2020-04" db="EMBL/GenBank/DDBJ databases">
        <authorList>
            <person name="Laetsch R D."/>
            <person name="Stevens L."/>
            <person name="Kumar S."/>
            <person name="Blaxter L. M."/>
        </authorList>
    </citation>
    <scope>NUCLEOTIDE SEQUENCE [LARGE SCALE GENOMIC DNA]</scope>
</reference>
<evidence type="ECO:0000313" key="16">
    <source>
        <dbReference type="Proteomes" id="UP000494206"/>
    </source>
</evidence>
<evidence type="ECO:0000256" key="4">
    <source>
        <dbReference type="ARBA" id="ARBA00022771"/>
    </source>
</evidence>
<evidence type="ECO:0000256" key="7">
    <source>
        <dbReference type="ARBA" id="ARBA00023125"/>
    </source>
</evidence>
<dbReference type="FunFam" id="1.10.10.60:FF:000012">
    <property type="entry name" value="Metastasis-associated 1 family, member 3"/>
    <property type="match status" value="1"/>
</dbReference>
<dbReference type="CDD" id="cd00167">
    <property type="entry name" value="SANT"/>
    <property type="match status" value="1"/>
</dbReference>
<keyword evidence="8" id="KW-0804">Transcription</keyword>
<dbReference type="GO" id="GO:0000118">
    <property type="term" value="C:histone deacetylase complex"/>
    <property type="evidence" value="ECO:0007669"/>
    <property type="project" value="TreeGrafter"/>
</dbReference>
<dbReference type="GO" id="GO:0003714">
    <property type="term" value="F:transcription corepressor activity"/>
    <property type="evidence" value="ECO:0007669"/>
    <property type="project" value="TreeGrafter"/>
</dbReference>
<evidence type="ECO:0000256" key="2">
    <source>
        <dbReference type="ARBA" id="ARBA00022491"/>
    </source>
</evidence>
<keyword evidence="5" id="KW-0862">Zinc</keyword>
<dbReference type="PANTHER" id="PTHR16089:SF28">
    <property type="entry name" value="REST COREPRESSOR"/>
    <property type="match status" value="1"/>
</dbReference>
<dbReference type="PROSITE" id="PS51293">
    <property type="entry name" value="SANT"/>
    <property type="match status" value="2"/>
</dbReference>
<keyword evidence="3" id="KW-0479">Metal-binding</keyword>
<evidence type="ECO:0000256" key="1">
    <source>
        <dbReference type="ARBA" id="ARBA00004123"/>
    </source>
</evidence>
<dbReference type="SMART" id="SM00717">
    <property type="entry name" value="SANT"/>
    <property type="match status" value="2"/>
</dbReference>
<evidence type="ECO:0000256" key="9">
    <source>
        <dbReference type="ARBA" id="ARBA00023242"/>
    </source>
</evidence>
<sequence>MDPVDENEEFEKPEDETVEDETVNEDEQSDEQSSNEFEEATVVEPRRSNRQPKKKKRNSSDSGGEEEPSSASGHNVVPLSNVDNLIHIGSEYQAAIDDFTSTEDIVLCTEDPDRDELVWRTPSIVDEKKLEMYVNEAVGRFRLPIDRALYILMKTHYNYEAAGGEASKRRQIRDRWTEEERAIFTNAFHEHGKKFAEIRSALPHRSMASIIQYYYDTKKNANYKTSLEVKLSELDGIDEDEISDEDDNEDDDREIMFYRGTCENCGERTEKLSYNTLVQRKECQPCLQYMRLMGAPRPVSLRDTTKELKRVHIRCPERMRKHVERYEELSAPATGDPTTRLKIGRKKAVKEEDDCMILEAASARRPSSPLIVEPSVLDGLVDQDTCRMTRTFSSEEDIKEIERLKDRNSLPIMLVWRKKQTICMEDIEILGEEARRKMYEAAQCFARVNRQDVANWKQEMQILKSRVERKSASMEGDLKSQRNRQHNFQWTDQEKQDAIRCFHWYQDDFDAVAEILGNKTAPQIRQFYNELGEDILESIKKYQDEMREKIVQNNIMAQLNQTPAKNNHRFDPTKYIHLD</sequence>
<feature type="domain" description="GATA-type" evidence="12">
    <location>
        <begin position="262"/>
        <end position="310"/>
    </location>
</feature>
<dbReference type="Pfam" id="PF00249">
    <property type="entry name" value="Myb_DNA-binding"/>
    <property type="match status" value="1"/>
</dbReference>
<evidence type="ECO:0000256" key="5">
    <source>
        <dbReference type="ARBA" id="ARBA00022833"/>
    </source>
</evidence>
<dbReference type="InterPro" id="IPR000949">
    <property type="entry name" value="ELM2_dom"/>
</dbReference>
<keyword evidence="16" id="KW-1185">Reference proteome</keyword>
<gene>
    <name evidence="15" type="ORF">CBOVIS_LOCUS5594</name>
</gene>
<organism evidence="15 16">
    <name type="scientific">Caenorhabditis bovis</name>
    <dbReference type="NCBI Taxonomy" id="2654633"/>
    <lineage>
        <taxon>Eukaryota</taxon>
        <taxon>Metazoa</taxon>
        <taxon>Ecdysozoa</taxon>
        <taxon>Nematoda</taxon>
        <taxon>Chromadorea</taxon>
        <taxon>Rhabditida</taxon>
        <taxon>Rhabditina</taxon>
        <taxon>Rhabditomorpha</taxon>
        <taxon>Rhabditoidea</taxon>
        <taxon>Rhabditidae</taxon>
        <taxon>Peloderinae</taxon>
        <taxon>Caenorhabditis</taxon>
    </lineage>
</organism>
<dbReference type="InterPro" id="IPR009057">
    <property type="entry name" value="Homeodomain-like_sf"/>
</dbReference>
<dbReference type="InterPro" id="IPR001005">
    <property type="entry name" value="SANT/Myb"/>
</dbReference>
<keyword evidence="9" id="KW-0539">Nucleus</keyword>